<reference evidence="2 3" key="1">
    <citation type="journal article" date="2020" name="Microorganisms">
        <title>Osmotic Adaptation and Compatible Solute Biosynthesis of Phototrophic Bacteria as Revealed from Genome Analyses.</title>
        <authorList>
            <person name="Imhoff J.F."/>
            <person name="Rahn T."/>
            <person name="Kunzel S."/>
            <person name="Keller A."/>
            <person name="Neulinger S.C."/>
        </authorList>
    </citation>
    <scope>NUCLEOTIDE SEQUENCE [LARGE SCALE GENOMIC DNA]</scope>
    <source>
        <strain evidence="2 3">DSM 21303</strain>
    </source>
</reference>
<evidence type="ECO:0000313" key="2">
    <source>
        <dbReference type="EMBL" id="MBK1646858.1"/>
    </source>
</evidence>
<feature type="domain" description="PIN" evidence="1">
    <location>
        <begin position="30"/>
        <end position="81"/>
    </location>
</feature>
<name>A0A9X0WLQ5_9GAMM</name>
<dbReference type="Pfam" id="PF01850">
    <property type="entry name" value="PIN"/>
    <property type="match status" value="1"/>
</dbReference>
<dbReference type="AlphaFoldDB" id="A0A9X0WLQ5"/>
<dbReference type="Gene3D" id="3.40.50.1010">
    <property type="entry name" value="5'-nuclease"/>
    <property type="match status" value="1"/>
</dbReference>
<organism evidence="2 3">
    <name type="scientific">Thiocapsa imhoffii</name>
    <dbReference type="NCBI Taxonomy" id="382777"/>
    <lineage>
        <taxon>Bacteria</taxon>
        <taxon>Pseudomonadati</taxon>
        <taxon>Pseudomonadota</taxon>
        <taxon>Gammaproteobacteria</taxon>
        <taxon>Chromatiales</taxon>
        <taxon>Chromatiaceae</taxon>
        <taxon>Thiocapsa</taxon>
    </lineage>
</organism>
<proteinExistence type="predicted"/>
<keyword evidence="3" id="KW-1185">Reference proteome</keyword>
<dbReference type="EMBL" id="NRSD01000042">
    <property type="protein sequence ID" value="MBK1646858.1"/>
    <property type="molecule type" value="Genomic_DNA"/>
</dbReference>
<evidence type="ECO:0000259" key="1">
    <source>
        <dbReference type="Pfam" id="PF01850"/>
    </source>
</evidence>
<accession>A0A9X0WLQ5</accession>
<protein>
    <recommendedName>
        <fullName evidence="1">PIN domain-containing protein</fullName>
    </recommendedName>
</protein>
<dbReference type="RefSeq" id="WP_200389690.1">
    <property type="nucleotide sequence ID" value="NZ_NRSD01000042.1"/>
</dbReference>
<dbReference type="InterPro" id="IPR029060">
    <property type="entry name" value="PIN-like_dom_sf"/>
</dbReference>
<dbReference type="InterPro" id="IPR002716">
    <property type="entry name" value="PIN_dom"/>
</dbReference>
<dbReference type="Proteomes" id="UP001138802">
    <property type="component" value="Unassembled WGS sequence"/>
</dbReference>
<comment type="caution">
    <text evidence="2">The sequence shown here is derived from an EMBL/GenBank/DDBJ whole genome shotgun (WGS) entry which is preliminary data.</text>
</comment>
<gene>
    <name evidence="2" type="ORF">CKO25_19940</name>
</gene>
<evidence type="ECO:0000313" key="3">
    <source>
        <dbReference type="Proteomes" id="UP001138802"/>
    </source>
</evidence>
<dbReference type="SUPFAM" id="SSF88723">
    <property type="entry name" value="PIN domain-like"/>
    <property type="match status" value="1"/>
</dbReference>
<sequence length="108" mass="12295">MLAWSAILDLENIANPDMERRNAIQMWRSLASVNVDTSQRIEVLAEQFAKKGIKPMDALHVASAIEAGATWFLTTDHALLRKMRSESRLRVADPLDFIRMLQESNNEN</sequence>